<dbReference type="HOGENOM" id="CLU_002391_1_1_1"/>
<dbReference type="STRING" id="436017.A4RWA8"/>
<dbReference type="Gramene" id="ABO95841">
    <property type="protein sequence ID" value="ABO95841"/>
    <property type="gene ID" value="OSTLU_37252"/>
</dbReference>
<evidence type="ECO:0000256" key="1">
    <source>
        <dbReference type="PROSITE-ProRule" id="PRU00339"/>
    </source>
</evidence>
<dbReference type="GO" id="GO:0006383">
    <property type="term" value="P:transcription by RNA polymerase III"/>
    <property type="evidence" value="ECO:0007669"/>
    <property type="project" value="InterPro"/>
</dbReference>
<dbReference type="PANTHER" id="PTHR23082">
    <property type="entry name" value="TRANSCRIPTION INITIATION FACTOR IIIC TFIIIC , POLYPEPTIDE 3-RELATED"/>
    <property type="match status" value="1"/>
</dbReference>
<dbReference type="PROSITE" id="PS50005">
    <property type="entry name" value="TPR"/>
    <property type="match status" value="1"/>
</dbReference>
<dbReference type="KEGG" id="olu:OSTLU_37252"/>
<dbReference type="OrthoDB" id="9991317at2759"/>
<dbReference type="InterPro" id="IPR011990">
    <property type="entry name" value="TPR-like_helical_dom_sf"/>
</dbReference>
<gene>
    <name evidence="2" type="ORF">OSTLU_37252</name>
</gene>
<dbReference type="Proteomes" id="UP000001568">
    <property type="component" value="Chromosome 4"/>
</dbReference>
<protein>
    <submittedName>
        <fullName evidence="2">Uncharacterized protein</fullName>
    </submittedName>
</protein>
<dbReference type="AlphaFoldDB" id="A4RWA8"/>
<reference evidence="2 3" key="1">
    <citation type="journal article" date="2007" name="Proc. Natl. Acad. Sci. U.S.A.">
        <title>The tiny eukaryote Ostreococcus provides genomic insights into the paradox of plankton speciation.</title>
        <authorList>
            <person name="Palenik B."/>
            <person name="Grimwood J."/>
            <person name="Aerts A."/>
            <person name="Rouze P."/>
            <person name="Salamov A."/>
            <person name="Putnam N."/>
            <person name="Dupont C."/>
            <person name="Jorgensen R."/>
            <person name="Derelle E."/>
            <person name="Rombauts S."/>
            <person name="Zhou K."/>
            <person name="Otillar R."/>
            <person name="Merchant S.S."/>
            <person name="Podell S."/>
            <person name="Gaasterland T."/>
            <person name="Napoli C."/>
            <person name="Gendler K."/>
            <person name="Manuell A."/>
            <person name="Tai V."/>
            <person name="Vallon O."/>
            <person name="Piganeau G."/>
            <person name="Jancek S."/>
            <person name="Heijde M."/>
            <person name="Jabbari K."/>
            <person name="Bowler C."/>
            <person name="Lohr M."/>
            <person name="Robbens S."/>
            <person name="Werner G."/>
            <person name="Dubchak I."/>
            <person name="Pazour G.J."/>
            <person name="Ren Q."/>
            <person name="Paulsen I."/>
            <person name="Delwiche C."/>
            <person name="Schmutz J."/>
            <person name="Rokhsar D."/>
            <person name="Van de Peer Y."/>
            <person name="Moreau H."/>
            <person name="Grigoriev I.V."/>
        </authorList>
    </citation>
    <scope>NUCLEOTIDE SEQUENCE [LARGE SCALE GENOMIC DNA]</scope>
    <source>
        <strain evidence="2 3">CCE9901</strain>
    </source>
</reference>
<keyword evidence="1" id="KW-0802">TPR repeat</keyword>
<dbReference type="InterPro" id="IPR019734">
    <property type="entry name" value="TPR_rpt"/>
</dbReference>
<dbReference type="RefSeq" id="XP_001417548.1">
    <property type="nucleotide sequence ID" value="XM_001417511.1"/>
</dbReference>
<feature type="repeat" description="TPR" evidence="1">
    <location>
        <begin position="66"/>
        <end position="99"/>
    </location>
</feature>
<name>A4RWA8_OSTLU</name>
<keyword evidence="3" id="KW-1185">Reference proteome</keyword>
<dbReference type="GO" id="GO:0000127">
    <property type="term" value="C:transcription factor TFIIIC complex"/>
    <property type="evidence" value="ECO:0007669"/>
    <property type="project" value="TreeGrafter"/>
</dbReference>
<evidence type="ECO:0000313" key="3">
    <source>
        <dbReference type="Proteomes" id="UP000001568"/>
    </source>
</evidence>
<accession>A4RWA8</accession>
<sequence>MSDATILYARGEYAEAVSKLHAAIVKIPHSSEPYEQLALVYEETNDLEKALDSYSLATAVKRGVDPSMWYRMASLAVNVNNKDYAIHCLAKAARSDPHNYENKMDQATLYSELGDAKKAIEQLEWVLKDDLPPLDGAILRDAVVLLAKLYYSADMRDKAEHALEHMLKAYPQHIDATVVNILIELKIEFRKYSEVLEIVERSRANILEHVDSGQLPLDISVKQGQCLLYEGQTEEGMERIEELLRHKVTEFDDLYFDCGKTLMEVGLASKAEEVFMHLIALDEYDNVDMWQRVERCVQQSRGLRAVVEFYDMLHDKHPSDVFIAVSLADSLSRFQDDEESLRRARSLVSNLDDVEVQKYGILLRVTALQRKLLSEAELTVIIPAALKLLEDLSEKRSQRKLQRAGQGSDDFVDDNVRISDDDVFANIISGAEVAIRLGRHEEAGTIVNHALSFSAGSVLTREQTASLRYLKSLVAYMMGDLQESAASCRSVLEVFPNSVTVWNMLMHMAIDYPRALSVGTSKLAKRLVASSLDDASRERLLPLMASGYVHTWNKKWSIAMHDFLTALTIAPNDHEVNLCAAISLLHMATRNSNEQQRHALALRAVVLLERTAELNTTSPQEGMYNLARGLQHLGFPHLARPIYERCLEMPVSSEADDLRREAAYNLSLIYRSSNANGLARAILRKYMTV</sequence>
<dbReference type="EMBL" id="CP000584">
    <property type="protein sequence ID" value="ABO95841.1"/>
    <property type="molecule type" value="Genomic_DNA"/>
</dbReference>
<dbReference type="PANTHER" id="PTHR23082:SF0">
    <property type="entry name" value="GENERAL TRANSCRIPTION FACTOR 3C POLYPEPTIDE 3"/>
    <property type="match status" value="1"/>
</dbReference>
<dbReference type="SMART" id="SM00028">
    <property type="entry name" value="TPR"/>
    <property type="match status" value="5"/>
</dbReference>
<proteinExistence type="predicted"/>
<dbReference type="SUPFAM" id="SSF48452">
    <property type="entry name" value="TPR-like"/>
    <property type="match status" value="3"/>
</dbReference>
<dbReference type="GeneID" id="5001346"/>
<dbReference type="Gene3D" id="1.25.40.10">
    <property type="entry name" value="Tetratricopeptide repeat domain"/>
    <property type="match status" value="2"/>
</dbReference>
<dbReference type="eggNOG" id="KOG2076">
    <property type="taxonomic scope" value="Eukaryota"/>
</dbReference>
<dbReference type="InterPro" id="IPR039340">
    <property type="entry name" value="Tfc4/TFIIIC-102/Sfc4"/>
</dbReference>
<evidence type="ECO:0000313" key="2">
    <source>
        <dbReference type="EMBL" id="ABO95841.1"/>
    </source>
</evidence>
<organism evidence="2 3">
    <name type="scientific">Ostreococcus lucimarinus (strain CCE9901)</name>
    <dbReference type="NCBI Taxonomy" id="436017"/>
    <lineage>
        <taxon>Eukaryota</taxon>
        <taxon>Viridiplantae</taxon>
        <taxon>Chlorophyta</taxon>
        <taxon>Mamiellophyceae</taxon>
        <taxon>Mamiellales</taxon>
        <taxon>Bathycoccaceae</taxon>
        <taxon>Ostreococcus</taxon>
    </lineage>
</organism>
<dbReference type="OMA" id="FEDLHEH"/>